<comment type="caution">
    <text evidence="2">The sequence shown here is derived from an EMBL/GenBank/DDBJ whole genome shotgun (WGS) entry which is preliminary data.</text>
</comment>
<keyword evidence="1" id="KW-1133">Transmembrane helix</keyword>
<gene>
    <name evidence="2" type="ORF">A2722_04180</name>
</gene>
<evidence type="ECO:0000313" key="3">
    <source>
        <dbReference type="Proteomes" id="UP000178377"/>
    </source>
</evidence>
<accession>A0A1F5PFG5</accession>
<organism evidence="2 3">
    <name type="scientific">Candidatus Doudnabacteria bacterium RIFCSPHIGHO2_01_FULL_50_11</name>
    <dbReference type="NCBI Taxonomy" id="1817828"/>
    <lineage>
        <taxon>Bacteria</taxon>
        <taxon>Candidatus Doudnaibacteriota</taxon>
    </lineage>
</organism>
<protein>
    <recommendedName>
        <fullName evidence="4">PilN domain-containing protein</fullName>
    </recommendedName>
</protein>
<dbReference type="Proteomes" id="UP000178377">
    <property type="component" value="Unassembled WGS sequence"/>
</dbReference>
<evidence type="ECO:0000313" key="2">
    <source>
        <dbReference type="EMBL" id="OGE88625.1"/>
    </source>
</evidence>
<dbReference type="AlphaFoldDB" id="A0A1F5PFG5"/>
<keyword evidence="1" id="KW-0812">Transmembrane</keyword>
<dbReference type="EMBL" id="MFEO01000031">
    <property type="protein sequence ID" value="OGE88625.1"/>
    <property type="molecule type" value="Genomic_DNA"/>
</dbReference>
<feature type="transmembrane region" description="Helical" evidence="1">
    <location>
        <begin position="29"/>
        <end position="51"/>
    </location>
</feature>
<reference evidence="2 3" key="1">
    <citation type="journal article" date="2016" name="Nat. Commun.">
        <title>Thousands of microbial genomes shed light on interconnected biogeochemical processes in an aquifer system.</title>
        <authorList>
            <person name="Anantharaman K."/>
            <person name="Brown C.T."/>
            <person name="Hug L.A."/>
            <person name="Sharon I."/>
            <person name="Castelle C.J."/>
            <person name="Probst A.J."/>
            <person name="Thomas B.C."/>
            <person name="Singh A."/>
            <person name="Wilkins M.J."/>
            <person name="Karaoz U."/>
            <person name="Brodie E.L."/>
            <person name="Williams K.H."/>
            <person name="Hubbard S.S."/>
            <person name="Banfield J.F."/>
        </authorList>
    </citation>
    <scope>NUCLEOTIDE SEQUENCE [LARGE SCALE GENOMIC DNA]</scope>
</reference>
<keyword evidence="1" id="KW-0472">Membrane</keyword>
<proteinExistence type="predicted"/>
<name>A0A1F5PFG5_9BACT</name>
<dbReference type="STRING" id="1817828.A2722_04180"/>
<evidence type="ECO:0008006" key="4">
    <source>
        <dbReference type="Google" id="ProtNLM"/>
    </source>
</evidence>
<evidence type="ECO:0000256" key="1">
    <source>
        <dbReference type="SAM" id="Phobius"/>
    </source>
</evidence>
<sequence length="203" mass="22370">MAEINLLQGDGRTKGRLHVPEMPRGSGKALLWVLAGLVALELGAWGILFSYKGRATSQVLEAESQMQDITTKIRAFEKDANQAILAQAALQSFTSLLDKHLYWTKLWTELGKSAYKRAQYLSLQATIDNSQFSLRGVTPTYTDLGKVILALEQSDGFSRVDLISTGAGEGDKVEVKFEILVTLKPEVLQRADAQLQQSTTTRP</sequence>